<comment type="caution">
    <text evidence="5">The sequence shown here is derived from an EMBL/GenBank/DDBJ whole genome shotgun (WGS) entry which is preliminary data.</text>
</comment>
<dbReference type="Pfam" id="PF20240">
    <property type="entry name" value="DUF6597"/>
    <property type="match status" value="1"/>
</dbReference>
<dbReference type="InterPro" id="IPR018060">
    <property type="entry name" value="HTH_AraC"/>
</dbReference>
<accession>A0ABQ5W284</accession>
<keyword evidence="2" id="KW-0238">DNA-binding</keyword>
<dbReference type="Proteomes" id="UP001156691">
    <property type="component" value="Unassembled WGS sequence"/>
</dbReference>
<keyword evidence="6" id="KW-1185">Reference proteome</keyword>
<dbReference type="PANTHER" id="PTHR46796:SF15">
    <property type="entry name" value="BLL1074 PROTEIN"/>
    <property type="match status" value="1"/>
</dbReference>
<reference evidence="6" key="1">
    <citation type="journal article" date="2019" name="Int. J. Syst. Evol. Microbiol.">
        <title>The Global Catalogue of Microorganisms (GCM) 10K type strain sequencing project: providing services to taxonomists for standard genome sequencing and annotation.</title>
        <authorList>
            <consortium name="The Broad Institute Genomics Platform"/>
            <consortium name="The Broad Institute Genome Sequencing Center for Infectious Disease"/>
            <person name="Wu L."/>
            <person name="Ma J."/>
        </authorList>
    </citation>
    <scope>NUCLEOTIDE SEQUENCE [LARGE SCALE GENOMIC DNA]</scope>
    <source>
        <strain evidence="6">NBRC 112416</strain>
    </source>
</reference>
<dbReference type="Gene3D" id="1.10.10.60">
    <property type="entry name" value="Homeodomain-like"/>
    <property type="match status" value="1"/>
</dbReference>
<dbReference type="PROSITE" id="PS01124">
    <property type="entry name" value="HTH_ARAC_FAMILY_2"/>
    <property type="match status" value="1"/>
</dbReference>
<evidence type="ECO:0000313" key="5">
    <source>
        <dbReference type="EMBL" id="GLQ54015.1"/>
    </source>
</evidence>
<sequence>MTEGTLAQATGLFREHGVSPGLRTAFSAVWIHDLPGVTPPIVVMPDATIDIEWIGGKLRVAGPDAEPQVEMIQGGGTVVGLRFSPAAAARWLGVPAGELLGMRVSLDDLWGRRARDLERSIRLDAVGKPDIAALLRLVVSSRPAIDVDPAMRAAFELIDNSPPPDAPLVPWLTRALAMSERTLRRRFDETFGYGPRTLARILRYQRYLRLTRGGGSTAMLAAEAGYADQAHLVRESRRLTMHTPQSLLTLLGRT</sequence>
<dbReference type="EMBL" id="BSNS01000007">
    <property type="protein sequence ID" value="GLQ54015.1"/>
    <property type="molecule type" value="Genomic_DNA"/>
</dbReference>
<evidence type="ECO:0000256" key="1">
    <source>
        <dbReference type="ARBA" id="ARBA00023015"/>
    </source>
</evidence>
<keyword evidence="1" id="KW-0805">Transcription regulation</keyword>
<protein>
    <submittedName>
        <fullName evidence="5">Transcriptional regulator</fullName>
    </submittedName>
</protein>
<name>A0ABQ5W284_9HYPH</name>
<dbReference type="InterPro" id="IPR050204">
    <property type="entry name" value="AraC_XylS_family_regulators"/>
</dbReference>
<organism evidence="5 6">
    <name type="scientific">Devosia nitrariae</name>
    <dbReference type="NCBI Taxonomy" id="2071872"/>
    <lineage>
        <taxon>Bacteria</taxon>
        <taxon>Pseudomonadati</taxon>
        <taxon>Pseudomonadota</taxon>
        <taxon>Alphaproteobacteria</taxon>
        <taxon>Hyphomicrobiales</taxon>
        <taxon>Devosiaceae</taxon>
        <taxon>Devosia</taxon>
    </lineage>
</organism>
<dbReference type="RefSeq" id="WP_284339460.1">
    <property type="nucleotide sequence ID" value="NZ_BSNS01000007.1"/>
</dbReference>
<gene>
    <name evidence="5" type="ORF">GCM10010862_12740</name>
</gene>
<evidence type="ECO:0000256" key="2">
    <source>
        <dbReference type="ARBA" id="ARBA00023125"/>
    </source>
</evidence>
<dbReference type="SMART" id="SM00342">
    <property type="entry name" value="HTH_ARAC"/>
    <property type="match status" value="1"/>
</dbReference>
<proteinExistence type="predicted"/>
<dbReference type="InterPro" id="IPR046532">
    <property type="entry name" value="DUF6597"/>
</dbReference>
<feature type="domain" description="HTH araC/xylS-type" evidence="4">
    <location>
        <begin position="152"/>
        <end position="250"/>
    </location>
</feature>
<keyword evidence="3" id="KW-0804">Transcription</keyword>
<evidence type="ECO:0000256" key="3">
    <source>
        <dbReference type="ARBA" id="ARBA00023163"/>
    </source>
</evidence>
<evidence type="ECO:0000259" key="4">
    <source>
        <dbReference type="PROSITE" id="PS01124"/>
    </source>
</evidence>
<dbReference type="PANTHER" id="PTHR46796">
    <property type="entry name" value="HTH-TYPE TRANSCRIPTIONAL ACTIVATOR RHAS-RELATED"/>
    <property type="match status" value="1"/>
</dbReference>
<evidence type="ECO:0000313" key="6">
    <source>
        <dbReference type="Proteomes" id="UP001156691"/>
    </source>
</evidence>
<dbReference type="Pfam" id="PF12833">
    <property type="entry name" value="HTH_18"/>
    <property type="match status" value="1"/>
</dbReference>